<dbReference type="RefSeq" id="XP_005825597.1">
    <property type="nucleotide sequence ID" value="XM_005825540.1"/>
</dbReference>
<evidence type="ECO:0000256" key="4">
    <source>
        <dbReference type="ARBA" id="ARBA00023125"/>
    </source>
</evidence>
<reference evidence="11" key="2">
    <citation type="submission" date="2012-11" db="EMBL/GenBank/DDBJ databases">
        <authorList>
            <person name="Kuo A."/>
            <person name="Curtis B.A."/>
            <person name="Tanifuji G."/>
            <person name="Burki F."/>
            <person name="Gruber A."/>
            <person name="Irimia M."/>
            <person name="Maruyama S."/>
            <person name="Arias M.C."/>
            <person name="Ball S.G."/>
            <person name="Gile G.H."/>
            <person name="Hirakawa Y."/>
            <person name="Hopkins J.F."/>
            <person name="Rensing S.A."/>
            <person name="Schmutz J."/>
            <person name="Symeonidi A."/>
            <person name="Elias M."/>
            <person name="Eveleigh R.J."/>
            <person name="Herman E.K."/>
            <person name="Klute M.J."/>
            <person name="Nakayama T."/>
            <person name="Obornik M."/>
            <person name="Reyes-Prieto A."/>
            <person name="Armbrust E.V."/>
            <person name="Aves S.J."/>
            <person name="Beiko R.G."/>
            <person name="Coutinho P."/>
            <person name="Dacks J.B."/>
            <person name="Durnford D.G."/>
            <person name="Fast N.M."/>
            <person name="Green B.R."/>
            <person name="Grisdale C."/>
            <person name="Hempe F."/>
            <person name="Henrissat B."/>
            <person name="Hoppner M.P."/>
            <person name="Ishida K.-I."/>
            <person name="Kim E."/>
            <person name="Koreny L."/>
            <person name="Kroth P.G."/>
            <person name="Liu Y."/>
            <person name="Malik S.-B."/>
            <person name="Maier U.G."/>
            <person name="McRose D."/>
            <person name="Mock T."/>
            <person name="Neilson J.A."/>
            <person name="Onodera N.T."/>
            <person name="Poole A.M."/>
            <person name="Pritham E.J."/>
            <person name="Richards T.A."/>
            <person name="Rocap G."/>
            <person name="Roy S.W."/>
            <person name="Sarai C."/>
            <person name="Schaack S."/>
            <person name="Shirato S."/>
            <person name="Slamovits C.H."/>
            <person name="Spencer D.F."/>
            <person name="Suzuki S."/>
            <person name="Worden A.Z."/>
            <person name="Zauner S."/>
            <person name="Barry K."/>
            <person name="Bell C."/>
            <person name="Bharti A.K."/>
            <person name="Crow J.A."/>
            <person name="Grimwood J."/>
            <person name="Kramer R."/>
            <person name="Lindquist E."/>
            <person name="Lucas S."/>
            <person name="Salamov A."/>
            <person name="McFadden G.I."/>
            <person name="Lane C.E."/>
            <person name="Keeling P.J."/>
            <person name="Gray M.W."/>
            <person name="Grigoriev I.V."/>
            <person name="Archibald J.M."/>
        </authorList>
    </citation>
    <scope>NUCLEOTIDE SEQUENCE</scope>
    <source>
        <strain evidence="11">CCMP2712</strain>
    </source>
</reference>
<reference evidence="10" key="3">
    <citation type="submission" date="2015-06" db="UniProtKB">
        <authorList>
            <consortium name="EnsemblProtists"/>
        </authorList>
    </citation>
    <scope>IDENTIFICATION</scope>
</reference>
<evidence type="ECO:0000313" key="11">
    <source>
        <dbReference type="Proteomes" id="UP000011087"/>
    </source>
</evidence>
<keyword evidence="4" id="KW-0238">DNA-binding</keyword>
<evidence type="ECO:0000256" key="3">
    <source>
        <dbReference type="ARBA" id="ARBA00023054"/>
    </source>
</evidence>
<dbReference type="Proteomes" id="UP000011087">
    <property type="component" value="Unassembled WGS sequence"/>
</dbReference>
<evidence type="ECO:0000313" key="10">
    <source>
        <dbReference type="EnsemblProtists" id="EKX38617"/>
    </source>
</evidence>
<evidence type="ECO:0000259" key="8">
    <source>
        <dbReference type="PROSITE" id="PS51519"/>
    </source>
</evidence>
<name>L1IR86_GUITC</name>
<keyword evidence="11" id="KW-1185">Reference proteome</keyword>
<comment type="function">
    <text evidence="1">Putative transcription factor.</text>
</comment>
<dbReference type="PaxDb" id="55529-EKX38617"/>
<dbReference type="GO" id="GO:0003677">
    <property type="term" value="F:DNA binding"/>
    <property type="evidence" value="ECO:0007669"/>
    <property type="project" value="UniProtKB-KW"/>
</dbReference>
<organism evidence="9">
    <name type="scientific">Guillardia theta (strain CCMP2712)</name>
    <name type="common">Cryptophyte</name>
    <dbReference type="NCBI Taxonomy" id="905079"/>
    <lineage>
        <taxon>Eukaryota</taxon>
        <taxon>Cryptophyceae</taxon>
        <taxon>Pyrenomonadales</taxon>
        <taxon>Geminigeraceae</taxon>
        <taxon>Guillardia</taxon>
    </lineage>
</organism>
<keyword evidence="2" id="KW-0805">Transcription regulation</keyword>
<dbReference type="InterPro" id="IPR044607">
    <property type="entry name" value="RKD-like"/>
</dbReference>
<dbReference type="HOGENOM" id="CLU_1055419_0_0_1"/>
<feature type="compositionally biased region" description="Pro residues" evidence="7">
    <location>
        <begin position="15"/>
        <end position="29"/>
    </location>
</feature>
<evidence type="ECO:0000313" key="9">
    <source>
        <dbReference type="EMBL" id="EKX38617.1"/>
    </source>
</evidence>
<dbReference type="PANTHER" id="PTHR46373">
    <property type="entry name" value="PROTEIN RKD4"/>
    <property type="match status" value="1"/>
</dbReference>
<dbReference type="GO" id="GO:0003700">
    <property type="term" value="F:DNA-binding transcription factor activity"/>
    <property type="evidence" value="ECO:0007669"/>
    <property type="project" value="InterPro"/>
</dbReference>
<dbReference type="GeneID" id="17295363"/>
<evidence type="ECO:0000256" key="6">
    <source>
        <dbReference type="ARBA" id="ARBA00023242"/>
    </source>
</evidence>
<evidence type="ECO:0000256" key="1">
    <source>
        <dbReference type="ARBA" id="ARBA00004049"/>
    </source>
</evidence>
<dbReference type="InterPro" id="IPR003035">
    <property type="entry name" value="RWP-RK_dom"/>
</dbReference>
<dbReference type="Pfam" id="PF02042">
    <property type="entry name" value="RWP-RK"/>
    <property type="match status" value="1"/>
</dbReference>
<gene>
    <name evidence="9" type="ORF">GUITHDRAFT_115165</name>
</gene>
<evidence type="ECO:0000256" key="5">
    <source>
        <dbReference type="ARBA" id="ARBA00023163"/>
    </source>
</evidence>
<feature type="region of interest" description="Disordered" evidence="7">
    <location>
        <begin position="1"/>
        <end position="47"/>
    </location>
</feature>
<feature type="compositionally biased region" description="Acidic residues" evidence="7">
    <location>
        <begin position="1"/>
        <end position="10"/>
    </location>
</feature>
<feature type="region of interest" description="Disordered" evidence="7">
    <location>
        <begin position="118"/>
        <end position="137"/>
    </location>
</feature>
<evidence type="ECO:0000256" key="7">
    <source>
        <dbReference type="SAM" id="MobiDB-lite"/>
    </source>
</evidence>
<dbReference type="AlphaFoldDB" id="L1IR86"/>
<dbReference type="PANTHER" id="PTHR46373:SF2">
    <property type="entry name" value="RWP-RK DOMAIN-CONTAINING PROTEIN"/>
    <property type="match status" value="1"/>
</dbReference>
<keyword evidence="3" id="KW-0175">Coiled coil</keyword>
<protein>
    <recommendedName>
        <fullName evidence="8">RWP-RK domain-containing protein</fullName>
    </recommendedName>
</protein>
<proteinExistence type="predicted"/>
<keyword evidence="6" id="KW-0539">Nucleus</keyword>
<dbReference type="EnsemblProtists" id="EKX38617">
    <property type="protein sequence ID" value="EKX38617"/>
    <property type="gene ID" value="GUITHDRAFT_115165"/>
</dbReference>
<dbReference type="PROSITE" id="PS51519">
    <property type="entry name" value="RWP_RK"/>
    <property type="match status" value="1"/>
</dbReference>
<sequence>MYWSPYDDDMLSQHPQPPFLSSPAPPQTEPPSCQDRLQHDSISSQISSARVALVCPRKKKAGPGQSPRQPDDPVVLTRELLEGLFDRSLAAASEALGICPTAIKKACRRLGIDKWPFKGPAGRSSKPPTPPSSSAMSGGCVASVEVSACEDLPLSSHGASSCMLETAGPSDGTACQDLSMGSTCLASSNCWRKQIDDPHCTETRHCPLLLQRRDSLDKYASMLTVPPGEEGQGDAVFWKELLGMLPEEVKGKRVDVDFDFTYGS</sequence>
<evidence type="ECO:0000256" key="2">
    <source>
        <dbReference type="ARBA" id="ARBA00023015"/>
    </source>
</evidence>
<accession>L1IR86</accession>
<feature type="domain" description="RWP-RK" evidence="8">
    <location>
        <begin position="59"/>
        <end position="150"/>
    </location>
</feature>
<dbReference type="EMBL" id="JH993046">
    <property type="protein sequence ID" value="EKX38617.1"/>
    <property type="molecule type" value="Genomic_DNA"/>
</dbReference>
<keyword evidence="5" id="KW-0804">Transcription</keyword>
<reference evidence="9 11" key="1">
    <citation type="journal article" date="2012" name="Nature">
        <title>Algal genomes reveal evolutionary mosaicism and the fate of nucleomorphs.</title>
        <authorList>
            <consortium name="DOE Joint Genome Institute"/>
            <person name="Curtis B.A."/>
            <person name="Tanifuji G."/>
            <person name="Burki F."/>
            <person name="Gruber A."/>
            <person name="Irimia M."/>
            <person name="Maruyama S."/>
            <person name="Arias M.C."/>
            <person name="Ball S.G."/>
            <person name="Gile G.H."/>
            <person name="Hirakawa Y."/>
            <person name="Hopkins J.F."/>
            <person name="Kuo A."/>
            <person name="Rensing S.A."/>
            <person name="Schmutz J."/>
            <person name="Symeonidi A."/>
            <person name="Elias M."/>
            <person name="Eveleigh R.J."/>
            <person name="Herman E.K."/>
            <person name="Klute M.J."/>
            <person name="Nakayama T."/>
            <person name="Obornik M."/>
            <person name="Reyes-Prieto A."/>
            <person name="Armbrust E.V."/>
            <person name="Aves S.J."/>
            <person name="Beiko R.G."/>
            <person name="Coutinho P."/>
            <person name="Dacks J.B."/>
            <person name="Durnford D.G."/>
            <person name="Fast N.M."/>
            <person name="Green B.R."/>
            <person name="Grisdale C.J."/>
            <person name="Hempel F."/>
            <person name="Henrissat B."/>
            <person name="Hoppner M.P."/>
            <person name="Ishida K."/>
            <person name="Kim E."/>
            <person name="Koreny L."/>
            <person name="Kroth P.G."/>
            <person name="Liu Y."/>
            <person name="Malik S.B."/>
            <person name="Maier U.G."/>
            <person name="McRose D."/>
            <person name="Mock T."/>
            <person name="Neilson J.A."/>
            <person name="Onodera N.T."/>
            <person name="Poole A.M."/>
            <person name="Pritham E.J."/>
            <person name="Richards T.A."/>
            <person name="Rocap G."/>
            <person name="Roy S.W."/>
            <person name="Sarai C."/>
            <person name="Schaack S."/>
            <person name="Shirato S."/>
            <person name="Slamovits C.H."/>
            <person name="Spencer D.F."/>
            <person name="Suzuki S."/>
            <person name="Worden A.Z."/>
            <person name="Zauner S."/>
            <person name="Barry K."/>
            <person name="Bell C."/>
            <person name="Bharti A.K."/>
            <person name="Crow J.A."/>
            <person name="Grimwood J."/>
            <person name="Kramer R."/>
            <person name="Lindquist E."/>
            <person name="Lucas S."/>
            <person name="Salamov A."/>
            <person name="McFadden G.I."/>
            <person name="Lane C.E."/>
            <person name="Keeling P.J."/>
            <person name="Gray M.W."/>
            <person name="Grigoriev I.V."/>
            <person name="Archibald J.M."/>
        </authorList>
    </citation>
    <scope>NUCLEOTIDE SEQUENCE</scope>
    <source>
        <strain evidence="9 11">CCMP2712</strain>
    </source>
</reference>
<dbReference type="KEGG" id="gtt:GUITHDRAFT_115165"/>